<feature type="compositionally biased region" description="Polar residues" evidence="1">
    <location>
        <begin position="80"/>
        <end position="103"/>
    </location>
</feature>
<accession>A0ABR2BDL4</accession>
<sequence>MVQPVNVLSSQHGALQSGTSLVQPSGPRYGTTPVQSSGLCIEHLSSPMFALPEMSSNGPPSSPVQISPLLCESGRRSRSLGHQTTSGENLNLNTSNQSATSGSDHIRGITLVPRSSRANCPFEGLQSTYT</sequence>
<gene>
    <name evidence="2" type="ORF">V6N12_066733</name>
</gene>
<organism evidence="2 3">
    <name type="scientific">Hibiscus sabdariffa</name>
    <name type="common">roselle</name>
    <dbReference type="NCBI Taxonomy" id="183260"/>
    <lineage>
        <taxon>Eukaryota</taxon>
        <taxon>Viridiplantae</taxon>
        <taxon>Streptophyta</taxon>
        <taxon>Embryophyta</taxon>
        <taxon>Tracheophyta</taxon>
        <taxon>Spermatophyta</taxon>
        <taxon>Magnoliopsida</taxon>
        <taxon>eudicotyledons</taxon>
        <taxon>Gunneridae</taxon>
        <taxon>Pentapetalae</taxon>
        <taxon>rosids</taxon>
        <taxon>malvids</taxon>
        <taxon>Malvales</taxon>
        <taxon>Malvaceae</taxon>
        <taxon>Malvoideae</taxon>
        <taxon>Hibiscus</taxon>
    </lineage>
</organism>
<feature type="compositionally biased region" description="Polar residues" evidence="1">
    <location>
        <begin position="1"/>
        <end position="23"/>
    </location>
</feature>
<evidence type="ECO:0000313" key="2">
    <source>
        <dbReference type="EMBL" id="KAK8505206.1"/>
    </source>
</evidence>
<name>A0ABR2BDL4_9ROSI</name>
<dbReference type="EMBL" id="JBBPBM010000129">
    <property type="protein sequence ID" value="KAK8505206.1"/>
    <property type="molecule type" value="Genomic_DNA"/>
</dbReference>
<feature type="region of interest" description="Disordered" evidence="1">
    <location>
        <begin position="1"/>
        <end position="35"/>
    </location>
</feature>
<protein>
    <submittedName>
        <fullName evidence="2">Uncharacterized protein</fullName>
    </submittedName>
</protein>
<feature type="region of interest" description="Disordered" evidence="1">
    <location>
        <begin position="73"/>
        <end position="105"/>
    </location>
</feature>
<evidence type="ECO:0000313" key="3">
    <source>
        <dbReference type="Proteomes" id="UP001472677"/>
    </source>
</evidence>
<reference evidence="2 3" key="1">
    <citation type="journal article" date="2024" name="G3 (Bethesda)">
        <title>Genome assembly of Hibiscus sabdariffa L. provides insights into metabolisms of medicinal natural products.</title>
        <authorList>
            <person name="Kim T."/>
        </authorList>
    </citation>
    <scope>NUCLEOTIDE SEQUENCE [LARGE SCALE GENOMIC DNA]</scope>
    <source>
        <strain evidence="2">TK-2024</strain>
        <tissue evidence="2">Old leaves</tissue>
    </source>
</reference>
<comment type="caution">
    <text evidence="2">The sequence shown here is derived from an EMBL/GenBank/DDBJ whole genome shotgun (WGS) entry which is preliminary data.</text>
</comment>
<keyword evidence="3" id="KW-1185">Reference proteome</keyword>
<dbReference type="Proteomes" id="UP001472677">
    <property type="component" value="Unassembled WGS sequence"/>
</dbReference>
<proteinExistence type="predicted"/>
<evidence type="ECO:0000256" key="1">
    <source>
        <dbReference type="SAM" id="MobiDB-lite"/>
    </source>
</evidence>